<evidence type="ECO:0000313" key="2">
    <source>
        <dbReference type="Proteomes" id="UP000824469"/>
    </source>
</evidence>
<dbReference type="EMBL" id="JAHRHJ020000001">
    <property type="protein sequence ID" value="KAH9331439.1"/>
    <property type="molecule type" value="Genomic_DNA"/>
</dbReference>
<feature type="non-terminal residue" evidence="1">
    <location>
        <position position="1"/>
    </location>
</feature>
<proteinExistence type="predicted"/>
<keyword evidence="2" id="KW-1185">Reference proteome</keyword>
<dbReference type="AlphaFoldDB" id="A0AA38GYP3"/>
<dbReference type="Proteomes" id="UP000824469">
    <property type="component" value="Unassembled WGS sequence"/>
</dbReference>
<reference evidence="1 2" key="1">
    <citation type="journal article" date="2021" name="Nat. Plants">
        <title>The Taxus genome provides insights into paclitaxel biosynthesis.</title>
        <authorList>
            <person name="Xiong X."/>
            <person name="Gou J."/>
            <person name="Liao Q."/>
            <person name="Li Y."/>
            <person name="Zhou Q."/>
            <person name="Bi G."/>
            <person name="Li C."/>
            <person name="Du R."/>
            <person name="Wang X."/>
            <person name="Sun T."/>
            <person name="Guo L."/>
            <person name="Liang H."/>
            <person name="Lu P."/>
            <person name="Wu Y."/>
            <person name="Zhang Z."/>
            <person name="Ro D.K."/>
            <person name="Shang Y."/>
            <person name="Huang S."/>
            <person name="Yan J."/>
        </authorList>
    </citation>
    <scope>NUCLEOTIDE SEQUENCE [LARGE SCALE GENOMIC DNA]</scope>
    <source>
        <strain evidence="1">Ta-2019</strain>
    </source>
</reference>
<organism evidence="1 2">
    <name type="scientific">Taxus chinensis</name>
    <name type="common">Chinese yew</name>
    <name type="synonym">Taxus wallichiana var. chinensis</name>
    <dbReference type="NCBI Taxonomy" id="29808"/>
    <lineage>
        <taxon>Eukaryota</taxon>
        <taxon>Viridiplantae</taxon>
        <taxon>Streptophyta</taxon>
        <taxon>Embryophyta</taxon>
        <taxon>Tracheophyta</taxon>
        <taxon>Spermatophyta</taxon>
        <taxon>Pinopsida</taxon>
        <taxon>Pinidae</taxon>
        <taxon>Conifers II</taxon>
        <taxon>Cupressales</taxon>
        <taxon>Taxaceae</taxon>
        <taxon>Taxus</taxon>
    </lineage>
</organism>
<evidence type="ECO:0000313" key="1">
    <source>
        <dbReference type="EMBL" id="KAH9331439.1"/>
    </source>
</evidence>
<comment type="caution">
    <text evidence="1">The sequence shown here is derived from an EMBL/GenBank/DDBJ whole genome shotgun (WGS) entry which is preliminary data.</text>
</comment>
<gene>
    <name evidence="1" type="ORF">KI387_003547</name>
</gene>
<protein>
    <submittedName>
        <fullName evidence="1">Uncharacterized protein</fullName>
    </submittedName>
</protein>
<accession>A0AA38GYP3</accession>
<sequence>LVGTTTAMLCNLLKRNGGHTGMWMSFCVLQLRLPSGRPQGILNLGAIILEEDSQLHGLSSFHGGDLGRAQPRAISFVGNLFFKRHKVKNTDDDDYDDDNEQGILYIPWKNSRGCL</sequence>
<name>A0AA38GYP3_TAXCH</name>